<dbReference type="AlphaFoldDB" id="A0A3M6VCM1"/>
<evidence type="ECO:0000313" key="4">
    <source>
        <dbReference type="Proteomes" id="UP000282087"/>
    </source>
</evidence>
<organism evidence="1 4">
    <name type="scientific">Peronospora effusa</name>
    <dbReference type="NCBI Taxonomy" id="542832"/>
    <lineage>
        <taxon>Eukaryota</taxon>
        <taxon>Sar</taxon>
        <taxon>Stramenopiles</taxon>
        <taxon>Oomycota</taxon>
        <taxon>Peronosporomycetes</taxon>
        <taxon>Peronosporales</taxon>
        <taxon>Peronosporaceae</taxon>
        <taxon>Peronospora</taxon>
    </lineage>
</organism>
<dbReference type="EMBL" id="QKXF01000140">
    <property type="protein sequence ID" value="RQM15872.1"/>
    <property type="molecule type" value="Genomic_DNA"/>
</dbReference>
<keyword evidence="4" id="KW-1185">Reference proteome</keyword>
<evidence type="ECO:0008006" key="6">
    <source>
        <dbReference type="Google" id="ProtNLM"/>
    </source>
</evidence>
<evidence type="ECO:0000313" key="1">
    <source>
        <dbReference type="EMBL" id="RMX64798.1"/>
    </source>
</evidence>
<evidence type="ECO:0000313" key="2">
    <source>
        <dbReference type="EMBL" id="RQM15867.1"/>
    </source>
</evidence>
<evidence type="ECO:0000313" key="3">
    <source>
        <dbReference type="EMBL" id="RQM15872.1"/>
    </source>
</evidence>
<proteinExistence type="predicted"/>
<dbReference type="VEuPathDB" id="FungiDB:DD237_006689"/>
<comment type="caution">
    <text evidence="1">The sequence shown here is derived from an EMBL/GenBank/DDBJ whole genome shotgun (WGS) entry which is preliminary data.</text>
</comment>
<dbReference type="EMBL" id="QLLG01000285">
    <property type="protein sequence ID" value="RMX64798.1"/>
    <property type="molecule type" value="Genomic_DNA"/>
</dbReference>
<gene>
    <name evidence="3" type="ORF">DD237_006689</name>
    <name evidence="2" type="ORF">DD237_006702</name>
    <name evidence="1" type="ORF">DD238_007133</name>
</gene>
<protein>
    <recommendedName>
        <fullName evidence="6">RXLR phytopathogen effector protein WY-domain domain-containing protein</fullName>
    </recommendedName>
</protein>
<evidence type="ECO:0000313" key="5">
    <source>
        <dbReference type="Proteomes" id="UP000286097"/>
    </source>
</evidence>
<dbReference type="Proteomes" id="UP000286097">
    <property type="component" value="Unassembled WGS sequence"/>
</dbReference>
<accession>A0A3M6VCM1</accession>
<dbReference type="VEuPathDB" id="FungiDB:DD237_006702"/>
<dbReference type="Proteomes" id="UP000282087">
    <property type="component" value="Unassembled WGS sequence"/>
</dbReference>
<name>A0A3M6VCM1_9STRA</name>
<sequence length="97" mass="11244">MQEKRLQEYPQMKKWRKNGKSVGDVYDLLKLQDKGEEMLGTKDWDAWVAYVTFLEEQKQPIDQSEIATVIYTVLKNRFSSEGLARLVATAKTAETTK</sequence>
<reference evidence="4 5" key="1">
    <citation type="submission" date="2018-06" db="EMBL/GenBank/DDBJ databases">
        <title>Comparative genomics of downy mildews reveals potential adaptations to biotrophy.</title>
        <authorList>
            <person name="Fletcher K."/>
            <person name="Klosterman S.J."/>
            <person name="Derevnina L."/>
            <person name="Martin F."/>
            <person name="Koike S."/>
            <person name="Reyes Chin-Wo S."/>
            <person name="Mou B."/>
            <person name="Michelmore R."/>
        </authorList>
    </citation>
    <scope>NUCLEOTIDE SEQUENCE [LARGE SCALE GENOMIC DNA]</scope>
    <source>
        <strain evidence="2 5">R13</strain>
        <strain evidence="1 4">R14</strain>
    </source>
</reference>
<dbReference type="EMBL" id="QKXF01000140">
    <property type="protein sequence ID" value="RQM15867.1"/>
    <property type="molecule type" value="Genomic_DNA"/>
</dbReference>